<dbReference type="Gene3D" id="3.30.70.100">
    <property type="match status" value="1"/>
</dbReference>
<organism evidence="1 2">
    <name type="scientific">Alkalicoccobacillus gibsonii</name>
    <dbReference type="NCBI Taxonomy" id="79881"/>
    <lineage>
        <taxon>Bacteria</taxon>
        <taxon>Bacillati</taxon>
        <taxon>Bacillota</taxon>
        <taxon>Bacilli</taxon>
        <taxon>Bacillales</taxon>
        <taxon>Bacillaceae</taxon>
        <taxon>Alkalicoccobacillus</taxon>
    </lineage>
</organism>
<keyword evidence="2" id="KW-1185">Reference proteome</keyword>
<proteinExistence type="predicted"/>
<dbReference type="InterPro" id="IPR025444">
    <property type="entry name" value="Monooxy_af470"/>
</dbReference>
<evidence type="ECO:0000313" key="2">
    <source>
        <dbReference type="Proteomes" id="UP001418796"/>
    </source>
</evidence>
<name>A0ABU9VDX3_9BACI</name>
<dbReference type="InterPro" id="IPR011008">
    <property type="entry name" value="Dimeric_a/b-barrel"/>
</dbReference>
<dbReference type="RefSeq" id="WP_343129255.1">
    <property type="nucleotide sequence ID" value="NZ_JBCITK010000001.1"/>
</dbReference>
<reference evidence="1 2" key="1">
    <citation type="submission" date="2024-03" db="EMBL/GenBank/DDBJ databases">
        <title>Bacilli Hybrid Assemblies.</title>
        <authorList>
            <person name="Kovac J."/>
        </authorList>
    </citation>
    <scope>NUCLEOTIDE SEQUENCE [LARGE SCALE GENOMIC DNA]</scope>
    <source>
        <strain evidence="1 2">FSL R7-0666</strain>
    </source>
</reference>
<gene>
    <name evidence="1" type="ORF">MKY91_02830</name>
</gene>
<evidence type="ECO:0000313" key="1">
    <source>
        <dbReference type="EMBL" id="MEN0642098.1"/>
    </source>
</evidence>
<dbReference type="EMBL" id="JBCITK010000001">
    <property type="protein sequence ID" value="MEN0642098.1"/>
    <property type="molecule type" value="Genomic_DNA"/>
</dbReference>
<accession>A0ABU9VDX3</accession>
<protein>
    <submittedName>
        <fullName evidence="1">DUF4188 domain-containing protein</fullName>
    </submittedName>
</protein>
<sequence>MNIHKGRMKPNTDQPITIFVIGIKITKLWAVHKWFKTFMSMGPMLTELSQHKQQLGFYHSEFNLTWRGVTLIQYWKSEEALMNYSRSPKHLQAWKHFNQRVAADYSIGIFHEAYNVPAHQYHSIFVNMPEIGLVKAQR</sequence>
<comment type="caution">
    <text evidence="1">The sequence shown here is derived from an EMBL/GenBank/DDBJ whole genome shotgun (WGS) entry which is preliminary data.</text>
</comment>
<dbReference type="SUPFAM" id="SSF54909">
    <property type="entry name" value="Dimeric alpha+beta barrel"/>
    <property type="match status" value="1"/>
</dbReference>
<dbReference type="Pfam" id="PF13826">
    <property type="entry name" value="Monooxy_af470-like"/>
    <property type="match status" value="1"/>
</dbReference>
<dbReference type="Proteomes" id="UP001418796">
    <property type="component" value="Unassembled WGS sequence"/>
</dbReference>